<keyword evidence="2" id="KW-0812">Transmembrane</keyword>
<keyword evidence="2" id="KW-0472">Membrane</keyword>
<feature type="transmembrane region" description="Helical" evidence="2">
    <location>
        <begin position="333"/>
        <end position="355"/>
    </location>
</feature>
<feature type="transmembrane region" description="Helical" evidence="2">
    <location>
        <begin position="200"/>
        <end position="224"/>
    </location>
</feature>
<feature type="compositionally biased region" description="Gly residues" evidence="1">
    <location>
        <begin position="38"/>
        <end position="57"/>
    </location>
</feature>
<proteinExistence type="predicted"/>
<evidence type="ECO:0000256" key="1">
    <source>
        <dbReference type="SAM" id="MobiDB-lite"/>
    </source>
</evidence>
<feature type="compositionally biased region" description="Basic and acidic residues" evidence="1">
    <location>
        <begin position="1"/>
        <end position="16"/>
    </location>
</feature>
<dbReference type="AlphaFoldDB" id="A0A0A0BQW4"/>
<dbReference type="Pfam" id="PF25231">
    <property type="entry name" value="DUF7847"/>
    <property type="match status" value="1"/>
</dbReference>
<keyword evidence="5" id="KW-1185">Reference proteome</keyword>
<gene>
    <name evidence="4" type="ORF">N868_02035</name>
</gene>
<sequence>MSGPEHPENPQGERPEGAPAAPQPPAGWGGDASPYGQVGYGQGGYGTGEHGRPGYGQAGDAQPTYGAPTYGAPTYGAPTYGQPTYGQPPQGADAAAGPAVPQAPAPQHGAPQHGAPQYGAPQYGAPPQGYGAPQYGAPQYGAPPQGYGAPQYGAPQYGAPGAPAGYVPVPVQRGIVPLRPLGLAEIFDGAFRSVRANPGVMFGFAALVVLTASVLSGLTQYLVIPSISRSLAGTGAFLDPSGDIGLTDSLASSLATVGAVPWYLVSTAILTGLLTAAVSRAVIGQKVTVGELWSRYGRRVWVLLGFTVVSQVAILLVVGIVVGAVVLLATSDAVGAAIAVGLLGGLVGVVVAVWLSIRLLLVPPALVLEGAGVVDTVKRAWRLTRGSFWRLLGIYLLATVVVGLVTQIVAVPAAVISLLVFPDPTSAGYIFVTTIGTGIAQTITTVFIASVVALLYIDLRIRREGLDVELARAAEAAAEAGAGRTGTR</sequence>
<feature type="compositionally biased region" description="Low complexity" evidence="1">
    <location>
        <begin position="87"/>
        <end position="134"/>
    </location>
</feature>
<evidence type="ECO:0000313" key="4">
    <source>
        <dbReference type="EMBL" id="KGM09494.1"/>
    </source>
</evidence>
<reference evidence="4 5" key="2">
    <citation type="journal article" date="2015" name="Stand. Genomic Sci.">
        <title>Draft genome sequence of Cellulomonas carbonis T26(T) and comparative analysis of six Cellulomonas genomes.</title>
        <authorList>
            <person name="Zhuang W."/>
            <person name="Zhang S."/>
            <person name="Xia X."/>
            <person name="Wang G."/>
        </authorList>
    </citation>
    <scope>NUCLEOTIDE SEQUENCE [LARGE SCALE GENOMIC DNA]</scope>
    <source>
        <strain evidence="4 5">T26</strain>
    </source>
</reference>
<dbReference type="EMBL" id="AXCY01000093">
    <property type="protein sequence ID" value="KGM09494.1"/>
    <property type="molecule type" value="Genomic_DNA"/>
</dbReference>
<evidence type="ECO:0000256" key="2">
    <source>
        <dbReference type="SAM" id="Phobius"/>
    </source>
</evidence>
<feature type="region of interest" description="Disordered" evidence="1">
    <location>
        <begin position="1"/>
        <end position="134"/>
    </location>
</feature>
<dbReference type="PANTHER" id="PTHR33133">
    <property type="entry name" value="OS08G0107100 PROTEIN-RELATED"/>
    <property type="match status" value="1"/>
</dbReference>
<evidence type="ECO:0000313" key="5">
    <source>
        <dbReference type="Proteomes" id="UP000029839"/>
    </source>
</evidence>
<keyword evidence="2" id="KW-1133">Transmembrane helix</keyword>
<feature type="transmembrane region" description="Helical" evidence="2">
    <location>
        <begin position="300"/>
        <end position="327"/>
    </location>
</feature>
<feature type="transmembrane region" description="Helical" evidence="2">
    <location>
        <begin position="427"/>
        <end position="457"/>
    </location>
</feature>
<protein>
    <recommendedName>
        <fullName evidence="3">DUF7847 domain-containing protein</fullName>
    </recommendedName>
</protein>
<dbReference type="PANTHER" id="PTHR33133:SF1">
    <property type="entry name" value="EXPRESSED PROTEIN-RELATED"/>
    <property type="match status" value="1"/>
</dbReference>
<dbReference type="InterPro" id="IPR057169">
    <property type="entry name" value="DUF7847"/>
</dbReference>
<dbReference type="Proteomes" id="UP000029839">
    <property type="component" value="Unassembled WGS sequence"/>
</dbReference>
<feature type="transmembrane region" description="Helical" evidence="2">
    <location>
        <begin position="388"/>
        <end position="421"/>
    </location>
</feature>
<dbReference type="RefSeq" id="WP_052426436.1">
    <property type="nucleotide sequence ID" value="NZ_AXCY01000093.1"/>
</dbReference>
<feature type="transmembrane region" description="Helical" evidence="2">
    <location>
        <begin position="260"/>
        <end position="279"/>
    </location>
</feature>
<organism evidence="4 5">
    <name type="scientific">Cellulomonas carbonis T26</name>
    <dbReference type="NCBI Taxonomy" id="947969"/>
    <lineage>
        <taxon>Bacteria</taxon>
        <taxon>Bacillati</taxon>
        <taxon>Actinomycetota</taxon>
        <taxon>Actinomycetes</taxon>
        <taxon>Micrococcales</taxon>
        <taxon>Cellulomonadaceae</taxon>
        <taxon>Cellulomonas</taxon>
    </lineage>
</organism>
<feature type="domain" description="DUF7847" evidence="3">
    <location>
        <begin position="184"/>
        <end position="457"/>
    </location>
</feature>
<comment type="caution">
    <text evidence="4">The sequence shown here is derived from an EMBL/GenBank/DDBJ whole genome shotgun (WGS) entry which is preliminary data.</text>
</comment>
<name>A0A0A0BQW4_9CELL</name>
<dbReference type="OrthoDB" id="121140at2"/>
<reference evidence="4 5" key="1">
    <citation type="submission" date="2013-08" db="EMBL/GenBank/DDBJ databases">
        <title>Genome sequencing of Cellulomonas carbonis T26.</title>
        <authorList>
            <person name="Chen F."/>
            <person name="Li Y."/>
            <person name="Wang G."/>
        </authorList>
    </citation>
    <scope>NUCLEOTIDE SEQUENCE [LARGE SCALE GENOMIC DNA]</scope>
    <source>
        <strain evidence="4 5">T26</strain>
    </source>
</reference>
<accession>A0A0A0BQW4</accession>
<evidence type="ECO:0000259" key="3">
    <source>
        <dbReference type="Pfam" id="PF25231"/>
    </source>
</evidence>